<dbReference type="RefSeq" id="WP_302110256.1">
    <property type="nucleotide sequence ID" value="NZ_JAUKTR010000004.1"/>
</dbReference>
<keyword evidence="2" id="KW-1185">Reference proteome</keyword>
<dbReference type="InterPro" id="IPR053745">
    <property type="entry name" value="Viral_Tail_Comp_sf"/>
</dbReference>
<dbReference type="EMBL" id="JAUKTR010000004">
    <property type="protein sequence ID" value="MDO1559824.1"/>
    <property type="molecule type" value="Genomic_DNA"/>
</dbReference>
<dbReference type="InterPro" id="IPR021508">
    <property type="entry name" value="Gp17-like"/>
</dbReference>
<sequence length="130" mass="14015">MSEPAYALQKAVVVALKGAGVCAGRVYDRVPTPVTFPFVQIGNDSFSEAYDLGADFTECDVTVHVYSRAVGKPELKTITSAVRAALDQALSLDSFAMAEARFTGSRYFTDPDGLTEHAVLTFEYLVQPLA</sequence>
<dbReference type="Pfam" id="PF11367">
    <property type="entry name" value="Tail_completion_gp17"/>
    <property type="match status" value="1"/>
</dbReference>
<name>A0ABT8SMV5_9CAUL</name>
<gene>
    <name evidence="1" type="ORF">Q0812_10340</name>
</gene>
<proteinExistence type="predicted"/>
<organism evidence="1 2">
    <name type="scientific">Peiella sedimenti</name>
    <dbReference type="NCBI Taxonomy" id="3061083"/>
    <lineage>
        <taxon>Bacteria</taxon>
        <taxon>Pseudomonadati</taxon>
        <taxon>Pseudomonadota</taxon>
        <taxon>Alphaproteobacteria</taxon>
        <taxon>Caulobacterales</taxon>
        <taxon>Caulobacteraceae</taxon>
        <taxon>Peiella</taxon>
    </lineage>
</organism>
<protein>
    <submittedName>
        <fullName evidence="1">DUF3168 domain-containing protein</fullName>
    </submittedName>
</protein>
<evidence type="ECO:0000313" key="1">
    <source>
        <dbReference type="EMBL" id="MDO1559824.1"/>
    </source>
</evidence>
<dbReference type="Proteomes" id="UP001169063">
    <property type="component" value="Unassembled WGS sequence"/>
</dbReference>
<evidence type="ECO:0000313" key="2">
    <source>
        <dbReference type="Proteomes" id="UP001169063"/>
    </source>
</evidence>
<comment type="caution">
    <text evidence="1">The sequence shown here is derived from an EMBL/GenBank/DDBJ whole genome shotgun (WGS) entry which is preliminary data.</text>
</comment>
<reference evidence="1" key="1">
    <citation type="submission" date="2023-07" db="EMBL/GenBank/DDBJ databases">
        <title>Brevundimonas soil sp. nov., isolated from the soil of chemical plant.</title>
        <authorList>
            <person name="Wu N."/>
        </authorList>
    </citation>
    <scope>NUCLEOTIDE SEQUENCE</scope>
    <source>
        <strain evidence="1">XZ-24</strain>
    </source>
</reference>
<dbReference type="Gene3D" id="3.30.2000.30">
    <property type="match status" value="1"/>
</dbReference>
<accession>A0ABT8SMV5</accession>